<dbReference type="Proteomes" id="UP000316621">
    <property type="component" value="Chromosome 2"/>
</dbReference>
<dbReference type="AlphaFoldDB" id="A0A4Y7IHS1"/>
<name>A0A4Y7IHS1_PAPSO</name>
<sequence>MLKTSDLPRVLSFLINRTLYTVNAAEFLSFINGGINKSMKVIYVINICTAVGSLIVSDADYLGAHPIKKSTEDLVNRYSKVWLTAKSLVDSNLLGLMGLQLPQPEHDATTHAASKKDAK</sequence>
<organism evidence="1 2">
    <name type="scientific">Papaver somniferum</name>
    <name type="common">Opium poppy</name>
    <dbReference type="NCBI Taxonomy" id="3469"/>
    <lineage>
        <taxon>Eukaryota</taxon>
        <taxon>Viridiplantae</taxon>
        <taxon>Streptophyta</taxon>
        <taxon>Embryophyta</taxon>
        <taxon>Tracheophyta</taxon>
        <taxon>Spermatophyta</taxon>
        <taxon>Magnoliopsida</taxon>
        <taxon>Ranunculales</taxon>
        <taxon>Papaveraceae</taxon>
        <taxon>Papaveroideae</taxon>
        <taxon>Papaver</taxon>
    </lineage>
</organism>
<proteinExistence type="predicted"/>
<evidence type="ECO:0000313" key="1">
    <source>
        <dbReference type="EMBL" id="RZC48443.1"/>
    </source>
</evidence>
<accession>A0A4Y7IHS1</accession>
<protein>
    <submittedName>
        <fullName evidence="1">Uncharacterized protein</fullName>
    </submittedName>
</protein>
<dbReference type="Gramene" id="RZC48443">
    <property type="protein sequence ID" value="RZC48443"/>
    <property type="gene ID" value="C5167_016869"/>
</dbReference>
<dbReference type="EMBL" id="CM010716">
    <property type="protein sequence ID" value="RZC48443.1"/>
    <property type="molecule type" value="Genomic_DNA"/>
</dbReference>
<keyword evidence="2" id="KW-1185">Reference proteome</keyword>
<evidence type="ECO:0000313" key="2">
    <source>
        <dbReference type="Proteomes" id="UP000316621"/>
    </source>
</evidence>
<reference evidence="1 2" key="1">
    <citation type="journal article" date="2018" name="Science">
        <title>The opium poppy genome and morphinan production.</title>
        <authorList>
            <person name="Guo L."/>
            <person name="Winzer T."/>
            <person name="Yang X."/>
            <person name="Li Y."/>
            <person name="Ning Z."/>
            <person name="He Z."/>
            <person name="Teodor R."/>
            <person name="Lu Y."/>
            <person name="Bowser T.A."/>
            <person name="Graham I.A."/>
            <person name="Ye K."/>
        </authorList>
    </citation>
    <scope>NUCLEOTIDE SEQUENCE [LARGE SCALE GENOMIC DNA]</scope>
    <source>
        <strain evidence="2">cv. HN1</strain>
        <tissue evidence="1">Leaves</tissue>
    </source>
</reference>
<gene>
    <name evidence="1" type="ORF">C5167_016869</name>
</gene>